<dbReference type="EMBL" id="CAKJTG010000012">
    <property type="protein sequence ID" value="CAG9608704.1"/>
    <property type="molecule type" value="Genomic_DNA"/>
</dbReference>
<evidence type="ECO:0000313" key="2">
    <source>
        <dbReference type="EMBL" id="CAG9608704.1"/>
    </source>
</evidence>
<dbReference type="AlphaFoldDB" id="A0A9C7G9Z8"/>
<feature type="transmembrane region" description="Helical" evidence="1">
    <location>
        <begin position="49"/>
        <end position="66"/>
    </location>
</feature>
<reference evidence="2" key="1">
    <citation type="submission" date="2021-10" db="EMBL/GenBank/DDBJ databases">
        <authorList>
            <person name="Criscuolo A."/>
        </authorList>
    </citation>
    <scope>NUCLEOTIDE SEQUENCE</scope>
    <source>
        <strain evidence="2">CIP111885</strain>
    </source>
</reference>
<keyword evidence="1" id="KW-0812">Transmembrane</keyword>
<proteinExistence type="predicted"/>
<name>A0A9C7G9Z8_9BACI</name>
<sequence length="255" mass="30093">MKNNAPTYRRNRAYISQFTVQQLHLRNPYVVAFFSFSYPGFGHLLQERYLSAFILILWELFINNYANVNTGIYYSLIGDFDKAKDVLAERWLILYVGIYMLGIWDSYRTTIDMNKQYILADREDAPIGPLVFGSWDINFLDKRIPWVAAVWSALVPGLGHLYLHKIITGFFIFGYTVAILYFGHIPMGIKHTMLGHFEKAKEVMDVQWLLYLPSIYLFIIYDAYTSAVENNKLFEKEMSKHLRQRYQNREFKFPV</sequence>
<accession>A0A9C7G9Z8</accession>
<feature type="transmembrane region" description="Helical" evidence="1">
    <location>
        <begin position="170"/>
        <end position="189"/>
    </location>
</feature>
<protein>
    <submittedName>
        <fullName evidence="2">Uncharacterized protein</fullName>
    </submittedName>
</protein>
<gene>
    <name evidence="2" type="ORF">NEOCIP111885_02421</name>
</gene>
<keyword evidence="3" id="KW-1185">Reference proteome</keyword>
<evidence type="ECO:0000256" key="1">
    <source>
        <dbReference type="SAM" id="Phobius"/>
    </source>
</evidence>
<feature type="transmembrane region" description="Helical" evidence="1">
    <location>
        <begin position="209"/>
        <end position="228"/>
    </location>
</feature>
<comment type="caution">
    <text evidence="2">The sequence shown here is derived from an EMBL/GenBank/DDBJ whole genome shotgun (WGS) entry which is preliminary data.</text>
</comment>
<organism evidence="2 3">
    <name type="scientific">Pseudoneobacillus rhizosphaerae</name>
    <dbReference type="NCBI Taxonomy" id="2880968"/>
    <lineage>
        <taxon>Bacteria</taxon>
        <taxon>Bacillati</taxon>
        <taxon>Bacillota</taxon>
        <taxon>Bacilli</taxon>
        <taxon>Bacillales</taxon>
        <taxon>Bacillaceae</taxon>
        <taxon>Pseudoneobacillus</taxon>
    </lineage>
</organism>
<dbReference type="Proteomes" id="UP000789845">
    <property type="component" value="Unassembled WGS sequence"/>
</dbReference>
<evidence type="ECO:0000313" key="3">
    <source>
        <dbReference type="Proteomes" id="UP000789845"/>
    </source>
</evidence>
<keyword evidence="1" id="KW-0472">Membrane</keyword>
<dbReference type="RefSeq" id="WP_230496949.1">
    <property type="nucleotide sequence ID" value="NZ_CAKJTG010000012.1"/>
</dbReference>
<keyword evidence="1" id="KW-1133">Transmembrane helix</keyword>
<feature type="transmembrane region" description="Helical" evidence="1">
    <location>
        <begin position="87"/>
        <end position="104"/>
    </location>
</feature>